<dbReference type="RefSeq" id="WP_184819139.1">
    <property type="nucleotide sequence ID" value="NZ_JACHMM010000001.1"/>
</dbReference>
<keyword evidence="2" id="KW-1185">Reference proteome</keyword>
<name>A0A7W9GLZ6_9ACTN</name>
<dbReference type="EMBL" id="JACHMM010000001">
    <property type="protein sequence ID" value="MBB5785991.1"/>
    <property type="molecule type" value="Genomic_DNA"/>
</dbReference>
<evidence type="ECO:0000313" key="1">
    <source>
        <dbReference type="EMBL" id="MBB5785991.1"/>
    </source>
</evidence>
<accession>A0A7W9GLZ6</accession>
<organism evidence="1 2">
    <name type="scientific">Jiangella mangrovi</name>
    <dbReference type="NCBI Taxonomy" id="1524084"/>
    <lineage>
        <taxon>Bacteria</taxon>
        <taxon>Bacillati</taxon>
        <taxon>Actinomycetota</taxon>
        <taxon>Actinomycetes</taxon>
        <taxon>Jiangellales</taxon>
        <taxon>Jiangellaceae</taxon>
        <taxon>Jiangella</taxon>
    </lineage>
</organism>
<reference evidence="1 2" key="1">
    <citation type="submission" date="2020-08" db="EMBL/GenBank/DDBJ databases">
        <title>Sequencing the genomes of 1000 actinobacteria strains.</title>
        <authorList>
            <person name="Klenk H.-P."/>
        </authorList>
    </citation>
    <scope>NUCLEOTIDE SEQUENCE [LARGE SCALE GENOMIC DNA]</scope>
    <source>
        <strain evidence="1 2">DSM 102122</strain>
    </source>
</reference>
<gene>
    <name evidence="1" type="ORF">HD601_000566</name>
</gene>
<proteinExistence type="predicted"/>
<dbReference type="AlphaFoldDB" id="A0A7W9GLZ6"/>
<dbReference type="Proteomes" id="UP000542813">
    <property type="component" value="Unassembled WGS sequence"/>
</dbReference>
<evidence type="ECO:0000313" key="2">
    <source>
        <dbReference type="Proteomes" id="UP000542813"/>
    </source>
</evidence>
<sequence length="109" mass="11609">MGYRPPDPPAGLAESGRALWTDVAGRFVIEAEKDRLQLLQACRTADLCDRLAEVFDKEGPMSESSQGVRVHPAAAELRQQRIVLARLLAALGVPSEAAPARGIYAIGGA</sequence>
<comment type="caution">
    <text evidence="1">The sequence shown here is derived from an EMBL/GenBank/DDBJ whole genome shotgun (WGS) entry which is preliminary data.</text>
</comment>
<protein>
    <submittedName>
        <fullName evidence="1">Uncharacterized protein</fullName>
    </submittedName>
</protein>